<evidence type="ECO:0000313" key="2">
    <source>
        <dbReference type="Proteomes" id="UP000592181"/>
    </source>
</evidence>
<dbReference type="RefSeq" id="WP_179462575.1">
    <property type="nucleotide sequence ID" value="NZ_JACBZX010000001.1"/>
</dbReference>
<comment type="caution">
    <text evidence="1">The sequence shown here is derived from an EMBL/GenBank/DDBJ whole genome shotgun (WGS) entry which is preliminary data.</text>
</comment>
<sequence length="149" mass="14776">MASGAPFAITPTMLARAATIGAVSATLSARENVRAWRVTEIGAGLGLGGLVAAAASGAVDPSRLLGADAVETGEASLPVAVGIGAGTAVAVVAVSEIGLRLQGRFEEWSDRVTGRPRLTVALLAAAISLGTDLVERQVSGLPEEATATS</sequence>
<accession>A0A852X1G8</accession>
<reference evidence="1 2" key="1">
    <citation type="submission" date="2020-07" db="EMBL/GenBank/DDBJ databases">
        <title>Sequencing the genomes of 1000 actinobacteria strains.</title>
        <authorList>
            <person name="Klenk H.-P."/>
        </authorList>
    </citation>
    <scope>NUCLEOTIDE SEQUENCE [LARGE SCALE GENOMIC DNA]</scope>
    <source>
        <strain evidence="1 2">DSM 24723</strain>
    </source>
</reference>
<keyword evidence="2" id="KW-1185">Reference proteome</keyword>
<dbReference type="EMBL" id="JACBZX010000001">
    <property type="protein sequence ID" value="NYG37162.1"/>
    <property type="molecule type" value="Genomic_DNA"/>
</dbReference>
<gene>
    <name evidence="1" type="ORF">BJY28_001631</name>
</gene>
<dbReference type="Proteomes" id="UP000592181">
    <property type="component" value="Unassembled WGS sequence"/>
</dbReference>
<organism evidence="1 2">
    <name type="scientific">Janibacter alkaliphilus</name>
    <dbReference type="NCBI Taxonomy" id="1069963"/>
    <lineage>
        <taxon>Bacteria</taxon>
        <taxon>Bacillati</taxon>
        <taxon>Actinomycetota</taxon>
        <taxon>Actinomycetes</taxon>
        <taxon>Micrococcales</taxon>
        <taxon>Intrasporangiaceae</taxon>
        <taxon>Janibacter</taxon>
    </lineage>
</organism>
<proteinExistence type="predicted"/>
<evidence type="ECO:0000313" key="1">
    <source>
        <dbReference type="EMBL" id="NYG37162.1"/>
    </source>
</evidence>
<dbReference type="AlphaFoldDB" id="A0A852X1G8"/>
<name>A0A852X1G8_9MICO</name>
<protein>
    <submittedName>
        <fullName evidence="1">Uncharacterized protein</fullName>
    </submittedName>
</protein>